<reference evidence="8" key="1">
    <citation type="submission" date="2020-03" db="EMBL/GenBank/DDBJ databases">
        <title>Draft sequencing of Paenibacilllus sp. S3N08.</title>
        <authorList>
            <person name="Kim D.-U."/>
        </authorList>
    </citation>
    <scope>NUCLEOTIDE SEQUENCE</scope>
    <source>
        <strain evidence="8">S3N08</strain>
    </source>
</reference>
<dbReference type="InterPro" id="IPR046357">
    <property type="entry name" value="PPIase_dom_sf"/>
</dbReference>
<comment type="caution">
    <text evidence="8">The sequence shown here is derived from an EMBL/GenBank/DDBJ whole genome shotgun (WGS) entry which is preliminary data.</text>
</comment>
<evidence type="ECO:0000256" key="5">
    <source>
        <dbReference type="ARBA" id="ARBA00023235"/>
    </source>
</evidence>
<evidence type="ECO:0000256" key="1">
    <source>
        <dbReference type="ARBA" id="ARBA00000971"/>
    </source>
</evidence>
<dbReference type="InterPro" id="IPR027304">
    <property type="entry name" value="Trigger_fact/SurA_dom_sf"/>
</dbReference>
<evidence type="ECO:0000259" key="7">
    <source>
        <dbReference type="PROSITE" id="PS50198"/>
    </source>
</evidence>
<dbReference type="PANTHER" id="PTHR47245">
    <property type="entry name" value="PEPTIDYLPROLYL ISOMERASE"/>
    <property type="match status" value="1"/>
</dbReference>
<comment type="catalytic activity">
    <reaction evidence="1">
        <text>[protein]-peptidylproline (omega=180) = [protein]-peptidylproline (omega=0)</text>
        <dbReference type="Rhea" id="RHEA:16237"/>
        <dbReference type="Rhea" id="RHEA-COMP:10747"/>
        <dbReference type="Rhea" id="RHEA-COMP:10748"/>
        <dbReference type="ChEBI" id="CHEBI:83833"/>
        <dbReference type="ChEBI" id="CHEBI:83834"/>
        <dbReference type="EC" id="5.2.1.8"/>
    </reaction>
</comment>
<dbReference type="PROSITE" id="PS50198">
    <property type="entry name" value="PPIC_PPIASE_2"/>
    <property type="match status" value="1"/>
</dbReference>
<evidence type="ECO:0000256" key="3">
    <source>
        <dbReference type="ARBA" id="ARBA00022729"/>
    </source>
</evidence>
<dbReference type="Gene3D" id="3.10.50.40">
    <property type="match status" value="1"/>
</dbReference>
<evidence type="ECO:0000256" key="2">
    <source>
        <dbReference type="ARBA" id="ARBA00013194"/>
    </source>
</evidence>
<keyword evidence="5 6" id="KW-0413">Isomerase</keyword>
<organism evidence="8 9">
    <name type="scientific">Paenibacillus agricola</name>
    <dbReference type="NCBI Taxonomy" id="2716264"/>
    <lineage>
        <taxon>Bacteria</taxon>
        <taxon>Bacillati</taxon>
        <taxon>Bacillota</taxon>
        <taxon>Bacilli</taxon>
        <taxon>Bacillales</taxon>
        <taxon>Paenibacillaceae</taxon>
        <taxon>Paenibacillus</taxon>
    </lineage>
</organism>
<sequence length="269" mass="30498">MFEHHAAVLMNGKTISLRDVLKYALAMDAMPALEGLIDDRVLTSWAHERNVEVSHKELQERVNQYRQERGLFTSVATKAWLDSRQCSLAALGSLLRPGLLRDKLRRDVISDEEVRRYFYEYAAALDRVAISRLVVREYGEAKEMQYRLEEGEEFQRLAKQYSTDTATRLSGGYVGQVGRSYGTVQITDSIFGAQPGDIVGPIEMKEGYVLLQVEAQYPAVLDETTADTIMESLFEEKWQSYKLKAGIRIELWDSIRCSGEKTESGGVLP</sequence>
<feature type="domain" description="PpiC" evidence="7">
    <location>
        <begin position="125"/>
        <end position="215"/>
    </location>
</feature>
<dbReference type="SUPFAM" id="SSF54534">
    <property type="entry name" value="FKBP-like"/>
    <property type="match status" value="1"/>
</dbReference>
<evidence type="ECO:0000256" key="6">
    <source>
        <dbReference type="PROSITE-ProRule" id="PRU00278"/>
    </source>
</evidence>
<dbReference type="PANTHER" id="PTHR47245:SF1">
    <property type="entry name" value="FOLDASE PROTEIN PRSA"/>
    <property type="match status" value="1"/>
</dbReference>
<dbReference type="SUPFAM" id="SSF109998">
    <property type="entry name" value="Triger factor/SurA peptide-binding domain-like"/>
    <property type="match status" value="1"/>
</dbReference>
<dbReference type="Pfam" id="PF00639">
    <property type="entry name" value="Rotamase"/>
    <property type="match status" value="1"/>
</dbReference>
<accession>A0ABX0JG51</accession>
<dbReference type="InterPro" id="IPR000297">
    <property type="entry name" value="PPIase_PpiC"/>
</dbReference>
<evidence type="ECO:0000313" key="8">
    <source>
        <dbReference type="EMBL" id="NHN34761.1"/>
    </source>
</evidence>
<protein>
    <recommendedName>
        <fullName evidence="2">peptidylprolyl isomerase</fullName>
        <ecNumber evidence="2">5.2.1.8</ecNumber>
    </recommendedName>
</protein>
<dbReference type="Proteomes" id="UP001165962">
    <property type="component" value="Unassembled WGS sequence"/>
</dbReference>
<gene>
    <name evidence="8" type="ORF">G9U52_33990</name>
</gene>
<name>A0ABX0JG51_9BACL</name>
<keyword evidence="3" id="KW-0732">Signal</keyword>
<dbReference type="RefSeq" id="WP_166156322.1">
    <property type="nucleotide sequence ID" value="NZ_JAAOIW010000022.1"/>
</dbReference>
<keyword evidence="9" id="KW-1185">Reference proteome</keyword>
<dbReference type="EC" id="5.2.1.8" evidence="2"/>
<dbReference type="EMBL" id="JAAOIW010000022">
    <property type="protein sequence ID" value="NHN34761.1"/>
    <property type="molecule type" value="Genomic_DNA"/>
</dbReference>
<dbReference type="InterPro" id="IPR050245">
    <property type="entry name" value="PrsA_foldase"/>
</dbReference>
<evidence type="ECO:0000313" key="9">
    <source>
        <dbReference type="Proteomes" id="UP001165962"/>
    </source>
</evidence>
<dbReference type="Gene3D" id="1.10.4030.10">
    <property type="entry name" value="Porin chaperone SurA, peptide-binding domain"/>
    <property type="match status" value="1"/>
</dbReference>
<keyword evidence="4 6" id="KW-0697">Rotamase</keyword>
<proteinExistence type="predicted"/>
<evidence type="ECO:0000256" key="4">
    <source>
        <dbReference type="ARBA" id="ARBA00023110"/>
    </source>
</evidence>